<organism evidence="2 3">
    <name type="scientific">Globodera rostochiensis</name>
    <name type="common">Golden nematode worm</name>
    <name type="synonym">Heterodera rostochiensis</name>
    <dbReference type="NCBI Taxonomy" id="31243"/>
    <lineage>
        <taxon>Eukaryota</taxon>
        <taxon>Metazoa</taxon>
        <taxon>Ecdysozoa</taxon>
        <taxon>Nematoda</taxon>
        <taxon>Chromadorea</taxon>
        <taxon>Rhabditida</taxon>
        <taxon>Tylenchina</taxon>
        <taxon>Tylenchomorpha</taxon>
        <taxon>Tylenchoidea</taxon>
        <taxon>Heteroderidae</taxon>
        <taxon>Heteroderinae</taxon>
        <taxon>Globodera</taxon>
    </lineage>
</organism>
<evidence type="ECO:0000313" key="2">
    <source>
        <dbReference type="Proteomes" id="UP000887572"/>
    </source>
</evidence>
<accession>A0A914HSU2</accession>
<keyword evidence="1" id="KW-1133">Transmembrane helix</keyword>
<dbReference type="Proteomes" id="UP000887572">
    <property type="component" value="Unplaced"/>
</dbReference>
<dbReference type="Gene3D" id="1.20.1070.10">
    <property type="entry name" value="Rhodopsin 7-helix transmembrane proteins"/>
    <property type="match status" value="1"/>
</dbReference>
<dbReference type="SUPFAM" id="SSF81321">
    <property type="entry name" value="Family A G protein-coupled receptor-like"/>
    <property type="match status" value="1"/>
</dbReference>
<feature type="transmembrane region" description="Helical" evidence="1">
    <location>
        <begin position="37"/>
        <end position="57"/>
    </location>
</feature>
<keyword evidence="1" id="KW-0812">Transmembrane</keyword>
<feature type="transmembrane region" description="Helical" evidence="1">
    <location>
        <begin position="274"/>
        <end position="296"/>
    </location>
</feature>
<evidence type="ECO:0000313" key="3">
    <source>
        <dbReference type="WBParaSite" id="Gr19_v10_g3890.t1"/>
    </source>
</evidence>
<keyword evidence="1" id="KW-0472">Membrane</keyword>
<dbReference type="Pfam" id="PF10321">
    <property type="entry name" value="7TM_GPCR_Srt"/>
    <property type="match status" value="2"/>
</dbReference>
<proteinExistence type="predicted"/>
<sequence>MEVFLADFKQWEQLYNCSRVNIADVPLRERQQLVNGTVMLVLFVFFETLYLPCLVAIWKHREHSCYKFLFYIGVTDVLMLPIQGMLSGIYSVFGVVFCSNPVFNFFIASCGAALFAAESSANFFLALDRLAETVSPKCGKLLFSGGRAWLWTIASSIFGLYYFYMVKPAVFAPTYANWFMNPYQDFDNVTFDPNDYVNSVILYYDGLLSFGFPAVYVIFVALFLRKLRMKKGVVQQQPITIVAATNSTSQNVSTSKSVHFNVSTKSKKSSSADYAKIVFIQVIAINGINVSTFVLYSIMQHLPMSKALIITGFYCNYLMFGIPPIVYLLVNRTIRNECRKMVKKVIKF</sequence>
<feature type="transmembrane region" description="Helical" evidence="1">
    <location>
        <begin position="69"/>
        <end position="93"/>
    </location>
</feature>
<keyword evidence="2" id="KW-1185">Reference proteome</keyword>
<dbReference type="AlphaFoldDB" id="A0A914HSU2"/>
<feature type="transmembrane region" description="Helical" evidence="1">
    <location>
        <begin position="201"/>
        <end position="224"/>
    </location>
</feature>
<reference evidence="3" key="1">
    <citation type="submission" date="2022-11" db="UniProtKB">
        <authorList>
            <consortium name="WormBaseParasite"/>
        </authorList>
    </citation>
    <scope>IDENTIFICATION</scope>
</reference>
<feature type="transmembrane region" description="Helical" evidence="1">
    <location>
        <begin position="105"/>
        <end position="127"/>
    </location>
</feature>
<feature type="transmembrane region" description="Helical" evidence="1">
    <location>
        <begin position="308"/>
        <end position="330"/>
    </location>
</feature>
<dbReference type="InterPro" id="IPR019425">
    <property type="entry name" value="7TM_GPCR_serpentine_rcpt_Srt"/>
</dbReference>
<dbReference type="WBParaSite" id="Gr19_v10_g3890.t1">
    <property type="protein sequence ID" value="Gr19_v10_g3890.t1"/>
    <property type="gene ID" value="Gr19_v10_g3890"/>
</dbReference>
<evidence type="ECO:0000256" key="1">
    <source>
        <dbReference type="SAM" id="Phobius"/>
    </source>
</evidence>
<protein>
    <submittedName>
        <fullName evidence="3">Uncharacterized protein</fullName>
    </submittedName>
</protein>
<dbReference type="PANTHER" id="PTHR23021">
    <property type="entry name" value="SERPENTINE RECEPTOR, CLASS T"/>
    <property type="match status" value="1"/>
</dbReference>
<dbReference type="PANTHER" id="PTHR23021:SF11">
    <property type="entry name" value="SERPENTINE RECEPTOR, CLASS T"/>
    <property type="match status" value="1"/>
</dbReference>
<name>A0A914HSU2_GLORO</name>
<feature type="transmembrane region" description="Helical" evidence="1">
    <location>
        <begin position="148"/>
        <end position="165"/>
    </location>
</feature>